<dbReference type="Proteomes" id="UP001201812">
    <property type="component" value="Unassembled WGS sequence"/>
</dbReference>
<evidence type="ECO:0000313" key="2">
    <source>
        <dbReference type="EMBL" id="KAI1707756.1"/>
    </source>
</evidence>
<accession>A0AAD4R3N1</accession>
<gene>
    <name evidence="2" type="ORF">DdX_12312</name>
</gene>
<sequence>MPGIMEKAKDKVIDAAEATKEKMEQVKDKVTGKQHERAQEEFFDQGIQDFGRDTRGPLDKTKDKTLEFAHRGAEKIENVADKAENKAFRSKECGPGCATENLHYSGNNATGNYTSTTHQHTTGPSF</sequence>
<feature type="compositionally biased region" description="Basic and acidic residues" evidence="1">
    <location>
        <begin position="19"/>
        <end position="40"/>
    </location>
</feature>
<dbReference type="AlphaFoldDB" id="A0AAD4R3N1"/>
<proteinExistence type="predicted"/>
<feature type="region of interest" description="Disordered" evidence="1">
    <location>
        <begin position="19"/>
        <end position="62"/>
    </location>
</feature>
<protein>
    <submittedName>
        <fullName evidence="2">Uncharacterized protein</fullName>
    </submittedName>
</protein>
<reference evidence="2" key="1">
    <citation type="submission" date="2022-01" db="EMBL/GenBank/DDBJ databases">
        <title>Genome Sequence Resource for Two Populations of Ditylenchus destructor, the Migratory Endoparasitic Phytonematode.</title>
        <authorList>
            <person name="Zhang H."/>
            <person name="Lin R."/>
            <person name="Xie B."/>
        </authorList>
    </citation>
    <scope>NUCLEOTIDE SEQUENCE</scope>
    <source>
        <strain evidence="2">BazhouSP</strain>
    </source>
</reference>
<evidence type="ECO:0000313" key="3">
    <source>
        <dbReference type="Proteomes" id="UP001201812"/>
    </source>
</evidence>
<organism evidence="2 3">
    <name type="scientific">Ditylenchus destructor</name>
    <dbReference type="NCBI Taxonomy" id="166010"/>
    <lineage>
        <taxon>Eukaryota</taxon>
        <taxon>Metazoa</taxon>
        <taxon>Ecdysozoa</taxon>
        <taxon>Nematoda</taxon>
        <taxon>Chromadorea</taxon>
        <taxon>Rhabditida</taxon>
        <taxon>Tylenchina</taxon>
        <taxon>Tylenchomorpha</taxon>
        <taxon>Sphaerularioidea</taxon>
        <taxon>Anguinidae</taxon>
        <taxon>Anguininae</taxon>
        <taxon>Ditylenchus</taxon>
    </lineage>
</organism>
<feature type="compositionally biased region" description="Basic and acidic residues" evidence="1">
    <location>
        <begin position="50"/>
        <end position="62"/>
    </location>
</feature>
<comment type="caution">
    <text evidence="2">The sequence shown here is derived from an EMBL/GenBank/DDBJ whole genome shotgun (WGS) entry which is preliminary data.</text>
</comment>
<name>A0AAD4R3N1_9BILA</name>
<dbReference type="EMBL" id="JAKKPZ010000039">
    <property type="protein sequence ID" value="KAI1707756.1"/>
    <property type="molecule type" value="Genomic_DNA"/>
</dbReference>
<feature type="region of interest" description="Disordered" evidence="1">
    <location>
        <begin position="103"/>
        <end position="126"/>
    </location>
</feature>
<evidence type="ECO:0000256" key="1">
    <source>
        <dbReference type="SAM" id="MobiDB-lite"/>
    </source>
</evidence>
<keyword evidence="3" id="KW-1185">Reference proteome</keyword>